<sequence>MGFATNPPQQQAEYERTKLAQPYDRELGDDMPLRNGLHEYREVRINLKWRNRAPSIQGSVRLLAEIAASPERTQEALEILPESGRDSRLEKSTILRLSI</sequence>
<evidence type="ECO:0000256" key="1">
    <source>
        <dbReference type="SAM" id="MobiDB-lite"/>
    </source>
</evidence>
<proteinExistence type="predicted"/>
<name>A0A8X6PEH7_NEPPI</name>
<keyword evidence="3" id="KW-1185">Reference proteome</keyword>
<protein>
    <submittedName>
        <fullName evidence="2">Uncharacterized protein</fullName>
    </submittedName>
</protein>
<accession>A0A8X6PEH7</accession>
<gene>
    <name evidence="2" type="ORF">NPIL_456641</name>
</gene>
<feature type="region of interest" description="Disordered" evidence="1">
    <location>
        <begin position="1"/>
        <end position="32"/>
    </location>
</feature>
<comment type="caution">
    <text evidence="2">The sequence shown here is derived from an EMBL/GenBank/DDBJ whole genome shotgun (WGS) entry which is preliminary data.</text>
</comment>
<dbReference type="AlphaFoldDB" id="A0A8X6PEH7"/>
<evidence type="ECO:0000313" key="2">
    <source>
        <dbReference type="EMBL" id="GFT66760.1"/>
    </source>
</evidence>
<feature type="compositionally biased region" description="Basic and acidic residues" evidence="1">
    <location>
        <begin position="13"/>
        <end position="32"/>
    </location>
</feature>
<organism evidence="2 3">
    <name type="scientific">Nephila pilipes</name>
    <name type="common">Giant wood spider</name>
    <name type="synonym">Nephila maculata</name>
    <dbReference type="NCBI Taxonomy" id="299642"/>
    <lineage>
        <taxon>Eukaryota</taxon>
        <taxon>Metazoa</taxon>
        <taxon>Ecdysozoa</taxon>
        <taxon>Arthropoda</taxon>
        <taxon>Chelicerata</taxon>
        <taxon>Arachnida</taxon>
        <taxon>Araneae</taxon>
        <taxon>Araneomorphae</taxon>
        <taxon>Entelegynae</taxon>
        <taxon>Araneoidea</taxon>
        <taxon>Nephilidae</taxon>
        <taxon>Nephila</taxon>
    </lineage>
</organism>
<dbReference type="EMBL" id="BMAW01115597">
    <property type="protein sequence ID" value="GFT66760.1"/>
    <property type="molecule type" value="Genomic_DNA"/>
</dbReference>
<dbReference type="Proteomes" id="UP000887013">
    <property type="component" value="Unassembled WGS sequence"/>
</dbReference>
<evidence type="ECO:0000313" key="3">
    <source>
        <dbReference type="Proteomes" id="UP000887013"/>
    </source>
</evidence>
<reference evidence="2" key="1">
    <citation type="submission" date="2020-08" db="EMBL/GenBank/DDBJ databases">
        <title>Multicomponent nature underlies the extraordinary mechanical properties of spider dragline silk.</title>
        <authorList>
            <person name="Kono N."/>
            <person name="Nakamura H."/>
            <person name="Mori M."/>
            <person name="Yoshida Y."/>
            <person name="Ohtoshi R."/>
            <person name="Malay A.D."/>
            <person name="Moran D.A.P."/>
            <person name="Tomita M."/>
            <person name="Numata K."/>
            <person name="Arakawa K."/>
        </authorList>
    </citation>
    <scope>NUCLEOTIDE SEQUENCE</scope>
</reference>
<feature type="compositionally biased region" description="Polar residues" evidence="1">
    <location>
        <begin position="1"/>
        <end position="12"/>
    </location>
</feature>